<protein>
    <submittedName>
        <fullName evidence="6">UBIQUITIN_CONJUGAT_2 domain-containing protein</fullName>
    </submittedName>
</protein>
<dbReference type="AlphaFoldDB" id="A0A183B4Q8"/>
<feature type="domain" description="UBC core" evidence="3">
    <location>
        <begin position="31"/>
        <end position="199"/>
    </location>
</feature>
<reference evidence="4 5" key="2">
    <citation type="submission" date="2018-11" db="EMBL/GenBank/DDBJ databases">
        <authorList>
            <consortium name="Pathogen Informatics"/>
        </authorList>
    </citation>
    <scope>NUCLEOTIDE SEQUENCE [LARGE SCALE GENOMIC DNA]</scope>
    <source>
        <strain evidence="4 5">Egypt</strain>
    </source>
</reference>
<dbReference type="InterPro" id="IPR000608">
    <property type="entry name" value="UBC"/>
</dbReference>
<dbReference type="PANTHER" id="PTHR46116:SF39">
    <property type="entry name" value="BACULOVIRAL IAP REPEAT-CONTAINING PROTEIN 6"/>
    <property type="match status" value="1"/>
</dbReference>
<dbReference type="GO" id="GO:0043066">
    <property type="term" value="P:negative regulation of apoptotic process"/>
    <property type="evidence" value="ECO:0007669"/>
    <property type="project" value="TreeGrafter"/>
</dbReference>
<dbReference type="Pfam" id="PF00179">
    <property type="entry name" value="UQ_con"/>
    <property type="match status" value="1"/>
</dbReference>
<keyword evidence="1" id="KW-0808">Transferase</keyword>
<evidence type="ECO:0000259" key="3">
    <source>
        <dbReference type="PROSITE" id="PS50127"/>
    </source>
</evidence>
<accession>A0A183B4Q8</accession>
<dbReference type="InterPro" id="IPR016135">
    <property type="entry name" value="UBQ-conjugating_enzyme/RWD"/>
</dbReference>
<reference evidence="6" key="1">
    <citation type="submission" date="2016-06" db="UniProtKB">
        <authorList>
            <consortium name="WormBaseParasite"/>
        </authorList>
    </citation>
    <scope>IDENTIFICATION</scope>
</reference>
<dbReference type="PROSITE" id="PS50127">
    <property type="entry name" value="UBC_2"/>
    <property type="match status" value="1"/>
</dbReference>
<proteinExistence type="predicted"/>
<dbReference type="SUPFAM" id="SSF54495">
    <property type="entry name" value="UBC-like"/>
    <property type="match status" value="1"/>
</dbReference>
<keyword evidence="2" id="KW-0833">Ubl conjugation pathway</keyword>
<dbReference type="OrthoDB" id="47801at2759"/>
<dbReference type="Gene3D" id="3.10.110.10">
    <property type="entry name" value="Ubiquitin Conjugating Enzyme"/>
    <property type="match status" value="1"/>
</dbReference>
<evidence type="ECO:0000313" key="4">
    <source>
        <dbReference type="EMBL" id="VDP91465.1"/>
    </source>
</evidence>
<dbReference type="GO" id="GO:0016740">
    <property type="term" value="F:transferase activity"/>
    <property type="evidence" value="ECO:0007669"/>
    <property type="project" value="UniProtKB-KW"/>
</dbReference>
<dbReference type="Proteomes" id="UP000272942">
    <property type="component" value="Unassembled WGS sequence"/>
</dbReference>
<sequence length="258" mass="29411">MNTVFGQNYFLSQGGKHLSYEDRQQKPVTWGFGWRTGQDSNRLWSLWRQHIKFRCNLALSSFFLHFLSQALITGPVDTPYANGCFVFDIFAPIDYPNSPPQFHLLTTGNGTVRFNPNLYQNGMVCLSILNTWQGAPEEKWDPTTSSLLQVLISIQSLIFVPEPYFNEPGMESAFDHVELMHDSKLYNLETRKATVRWAILEQMRNPPAGFEAVSVLYSSDIVMMILVLSIILRLSPGAGQVYIRFIEVTNTKNRCGNT</sequence>
<dbReference type="WBParaSite" id="ECPE_0001423301-mRNA-1">
    <property type="protein sequence ID" value="ECPE_0001423301-mRNA-1"/>
    <property type="gene ID" value="ECPE_0001423301"/>
</dbReference>
<dbReference type="GO" id="GO:0004869">
    <property type="term" value="F:cysteine-type endopeptidase inhibitor activity"/>
    <property type="evidence" value="ECO:0007669"/>
    <property type="project" value="TreeGrafter"/>
</dbReference>
<gene>
    <name evidence="4" type="ORF">ECPE_LOCUS14193</name>
</gene>
<dbReference type="PANTHER" id="PTHR46116">
    <property type="entry name" value="(E3-INDEPENDENT) E2 UBIQUITIN-CONJUGATING ENZYME"/>
    <property type="match status" value="1"/>
</dbReference>
<evidence type="ECO:0000256" key="2">
    <source>
        <dbReference type="ARBA" id="ARBA00022786"/>
    </source>
</evidence>
<name>A0A183B4Q8_9TREM</name>
<dbReference type="GO" id="GO:0005634">
    <property type="term" value="C:nucleus"/>
    <property type="evidence" value="ECO:0007669"/>
    <property type="project" value="TreeGrafter"/>
</dbReference>
<organism evidence="6">
    <name type="scientific">Echinostoma caproni</name>
    <dbReference type="NCBI Taxonomy" id="27848"/>
    <lineage>
        <taxon>Eukaryota</taxon>
        <taxon>Metazoa</taxon>
        <taxon>Spiralia</taxon>
        <taxon>Lophotrochozoa</taxon>
        <taxon>Platyhelminthes</taxon>
        <taxon>Trematoda</taxon>
        <taxon>Digenea</taxon>
        <taxon>Plagiorchiida</taxon>
        <taxon>Echinostomata</taxon>
        <taxon>Echinostomatoidea</taxon>
        <taxon>Echinostomatidae</taxon>
        <taxon>Echinostoma</taxon>
    </lineage>
</organism>
<evidence type="ECO:0000313" key="5">
    <source>
        <dbReference type="Proteomes" id="UP000272942"/>
    </source>
</evidence>
<keyword evidence="5" id="KW-1185">Reference proteome</keyword>
<dbReference type="SMART" id="SM00212">
    <property type="entry name" value="UBCc"/>
    <property type="match status" value="1"/>
</dbReference>
<evidence type="ECO:0000313" key="6">
    <source>
        <dbReference type="WBParaSite" id="ECPE_0001423301-mRNA-1"/>
    </source>
</evidence>
<dbReference type="EMBL" id="UZAN01056919">
    <property type="protein sequence ID" value="VDP91465.1"/>
    <property type="molecule type" value="Genomic_DNA"/>
</dbReference>
<evidence type="ECO:0000256" key="1">
    <source>
        <dbReference type="ARBA" id="ARBA00022679"/>
    </source>
</evidence>